<proteinExistence type="predicted"/>
<feature type="transmembrane region" description="Helical" evidence="1">
    <location>
        <begin position="184"/>
        <end position="205"/>
    </location>
</feature>
<evidence type="ECO:0000256" key="1">
    <source>
        <dbReference type="SAM" id="Phobius"/>
    </source>
</evidence>
<keyword evidence="1" id="KW-0472">Membrane</keyword>
<accession>A0A6A7WD49</accession>
<feature type="transmembrane region" description="Helical" evidence="1">
    <location>
        <begin position="130"/>
        <end position="149"/>
    </location>
</feature>
<dbReference type="OrthoDB" id="1080823at2"/>
<gene>
    <name evidence="2" type="ORF">F7D20_09875</name>
</gene>
<keyword evidence="1" id="KW-0812">Transmembrane</keyword>
<feature type="transmembrane region" description="Helical" evidence="1">
    <location>
        <begin position="91"/>
        <end position="110"/>
    </location>
</feature>
<feature type="transmembrane region" description="Helical" evidence="1">
    <location>
        <begin position="50"/>
        <end position="70"/>
    </location>
</feature>
<name>A0A6A7WD49_9BACT</name>
<evidence type="ECO:0000313" key="2">
    <source>
        <dbReference type="EMBL" id="MQP12258.1"/>
    </source>
</evidence>
<protein>
    <submittedName>
        <fullName evidence="2">Uncharacterized protein</fullName>
    </submittedName>
</protein>
<feature type="transmembrane region" description="Helical" evidence="1">
    <location>
        <begin position="161"/>
        <end position="178"/>
    </location>
</feature>
<reference evidence="2 3" key="1">
    <citation type="submission" date="2019-09" db="EMBL/GenBank/DDBJ databases">
        <title>Distinct polysaccharide growth profiles of human intestinal Prevotella copri isolates.</title>
        <authorList>
            <person name="Fehlner-Peach H."/>
            <person name="Magnabosco C."/>
            <person name="Raghavan V."/>
            <person name="Scher J.U."/>
            <person name="Tett A."/>
            <person name="Cox L.M."/>
            <person name="Gottsegen C."/>
            <person name="Watters A."/>
            <person name="Wiltshire- Gordon J.D."/>
            <person name="Segata N."/>
            <person name="Bonneau R."/>
            <person name="Littman D.R."/>
        </authorList>
    </citation>
    <scope>NUCLEOTIDE SEQUENCE [LARGE SCALE GENOMIC DNA]</scope>
    <source>
        <strain evidence="3">iAQ1173</strain>
    </source>
</reference>
<sequence length="268" mass="30332">MFKSILYYILMIAEFCSTMFVGGIVIGIYLAVSGKLEEVNANDQASLLKAGTPIIYVFCILAILILWFTFSKAKFSKFTLGRVNPTYKWKAMFWYTLPLFGITLMFIALFNLLDIKIYNKEIMPLDYIGMLPMILISSFISAYIIFGAIYEELIKCGKKTWVSYLTILVFSIIPFIATTPGQSLTWIIMMMIWSIVQTSLLFYIYKTTRSTIVTFVACIICNLIPTDISSIPLCTAMGCFGSTLTASSISNYLVAKKEGRETEYLLDE</sequence>
<feature type="transmembrane region" description="Helical" evidence="1">
    <location>
        <begin position="7"/>
        <end position="30"/>
    </location>
</feature>
<keyword evidence="3" id="KW-1185">Reference proteome</keyword>
<comment type="caution">
    <text evidence="2">The sequence shown here is derived from an EMBL/GenBank/DDBJ whole genome shotgun (WGS) entry which is preliminary data.</text>
</comment>
<dbReference type="EMBL" id="VZAD01000072">
    <property type="protein sequence ID" value="MQP12258.1"/>
    <property type="molecule type" value="Genomic_DNA"/>
</dbReference>
<keyword evidence="1" id="KW-1133">Transmembrane helix</keyword>
<dbReference type="RefSeq" id="WP_158463891.1">
    <property type="nucleotide sequence ID" value="NZ_VZAD01000072.1"/>
</dbReference>
<evidence type="ECO:0000313" key="3">
    <source>
        <dbReference type="Proteomes" id="UP000384372"/>
    </source>
</evidence>
<dbReference type="AlphaFoldDB" id="A0A6A7WD49"/>
<organism evidence="2 3">
    <name type="scientific">Segatella copri</name>
    <dbReference type="NCBI Taxonomy" id="165179"/>
    <lineage>
        <taxon>Bacteria</taxon>
        <taxon>Pseudomonadati</taxon>
        <taxon>Bacteroidota</taxon>
        <taxon>Bacteroidia</taxon>
        <taxon>Bacteroidales</taxon>
        <taxon>Prevotellaceae</taxon>
        <taxon>Segatella</taxon>
    </lineage>
</organism>
<dbReference type="Proteomes" id="UP000384372">
    <property type="component" value="Unassembled WGS sequence"/>
</dbReference>